<evidence type="ECO:0000313" key="7">
    <source>
        <dbReference type="Proteomes" id="UP000728032"/>
    </source>
</evidence>
<dbReference type="Proteomes" id="UP000728032">
    <property type="component" value="Unassembled WGS sequence"/>
</dbReference>
<keyword evidence="2" id="KW-0235">DNA replication</keyword>
<organism evidence="6">
    <name type="scientific">Oppiella nova</name>
    <dbReference type="NCBI Taxonomy" id="334625"/>
    <lineage>
        <taxon>Eukaryota</taxon>
        <taxon>Metazoa</taxon>
        <taxon>Ecdysozoa</taxon>
        <taxon>Arthropoda</taxon>
        <taxon>Chelicerata</taxon>
        <taxon>Arachnida</taxon>
        <taxon>Acari</taxon>
        <taxon>Acariformes</taxon>
        <taxon>Sarcoptiformes</taxon>
        <taxon>Oribatida</taxon>
        <taxon>Brachypylina</taxon>
        <taxon>Oppioidea</taxon>
        <taxon>Oppiidae</taxon>
        <taxon>Oppiella</taxon>
    </lineage>
</organism>
<dbReference type="PANTHER" id="PTHR12705:SF0">
    <property type="entry name" value="ORIGIN RECOGNITION COMPLEX SUBUNIT 5"/>
    <property type="match status" value="1"/>
</dbReference>
<dbReference type="InterPro" id="IPR047088">
    <property type="entry name" value="ORC5_C"/>
</dbReference>
<accession>A0A7R9LE12</accession>
<dbReference type="GO" id="GO:0005664">
    <property type="term" value="C:nuclear origin of replication recognition complex"/>
    <property type="evidence" value="ECO:0007669"/>
    <property type="project" value="TreeGrafter"/>
</dbReference>
<evidence type="ECO:0000256" key="2">
    <source>
        <dbReference type="ARBA" id="ARBA00022705"/>
    </source>
</evidence>
<evidence type="ECO:0000259" key="5">
    <source>
        <dbReference type="Pfam" id="PF21639"/>
    </source>
</evidence>
<proteinExistence type="predicted"/>
<feature type="domain" description="Origin recognition complex subunit 5 C-terminal" evidence="4">
    <location>
        <begin position="272"/>
        <end position="375"/>
    </location>
</feature>
<evidence type="ECO:0000256" key="3">
    <source>
        <dbReference type="ARBA" id="ARBA00023242"/>
    </source>
</evidence>
<name>A0A7R9LE12_9ACAR</name>
<sequence length="411" mass="47370">MTSTSEAMAHLVEHLNGLYLCRETQISRLYEYLLRLCPTIIVYGLRSTAKTSVVKTLCATSHSLYAYIDCKEFFTNKMSLSHFIDHLKTILDQFVANANLKTKQSSKPVFSQCIIVLDSMDSNHHLINTSNNEIITSLIKIQELTQNSSEWFCRITSSPVSAIQINFDNYSLQEMSTILTKDCPKGYDKHFYQNYVNIIVKTLIQMSSNLSEMRSICLAYFCKYVEPITSGHMCATDSAKLYKRFQPILVDIIEDISLKVVNKSADRHVWPDSMKYLLISSYLSSYNSVKNDKKVFVKYEGKKRRERKRKIVTEERDFSGPKGATFERLLHIYRALIELNAENDDQYLKDSSNKLLSELQELVALKLILRTQFTNKSNCLSNERNGMERRLEFDSLDTDKALAFSSIERAL</sequence>
<dbReference type="OrthoDB" id="365981at2759"/>
<protein>
    <recommendedName>
        <fullName evidence="8">Origin recognition complex subunit 5</fullName>
    </recommendedName>
</protein>
<evidence type="ECO:0008006" key="8">
    <source>
        <dbReference type="Google" id="ProtNLM"/>
    </source>
</evidence>
<dbReference type="Gene3D" id="3.40.50.300">
    <property type="entry name" value="P-loop containing nucleotide triphosphate hydrolases"/>
    <property type="match status" value="1"/>
</dbReference>
<keyword evidence="3" id="KW-0539">Nucleus</keyword>
<dbReference type="SUPFAM" id="SSF52540">
    <property type="entry name" value="P-loop containing nucleoside triphosphate hydrolases"/>
    <property type="match status" value="1"/>
</dbReference>
<dbReference type="EMBL" id="CAJPVJ010000511">
    <property type="protein sequence ID" value="CAG2162712.1"/>
    <property type="molecule type" value="Genomic_DNA"/>
</dbReference>
<evidence type="ECO:0000256" key="1">
    <source>
        <dbReference type="ARBA" id="ARBA00004123"/>
    </source>
</evidence>
<dbReference type="InterPro" id="IPR027417">
    <property type="entry name" value="P-loop_NTPase"/>
</dbReference>
<keyword evidence="7" id="KW-1185">Reference proteome</keyword>
<evidence type="ECO:0000313" key="6">
    <source>
        <dbReference type="EMBL" id="CAD7639950.1"/>
    </source>
</evidence>
<dbReference type="PANTHER" id="PTHR12705">
    <property type="entry name" value="ORIGIN RECOGNITION COMPLEX SUBUNIT 5"/>
    <property type="match status" value="1"/>
</dbReference>
<gene>
    <name evidence="6" type="ORF">ONB1V03_LOCUS2303</name>
</gene>
<dbReference type="AlphaFoldDB" id="A0A7R9LE12"/>
<dbReference type="Pfam" id="PF14630">
    <property type="entry name" value="ORC5_C"/>
    <property type="match status" value="1"/>
</dbReference>
<comment type="subcellular location">
    <subcellularLocation>
        <location evidence="1">Nucleus</location>
    </subcellularLocation>
</comment>
<dbReference type="Pfam" id="PF21639">
    <property type="entry name" value="ORC5_lid"/>
    <property type="match status" value="1"/>
</dbReference>
<evidence type="ECO:0000259" key="4">
    <source>
        <dbReference type="Pfam" id="PF14630"/>
    </source>
</evidence>
<feature type="domain" description="ORC5 lid" evidence="5">
    <location>
        <begin position="192"/>
        <end position="245"/>
    </location>
</feature>
<dbReference type="GO" id="GO:0003688">
    <property type="term" value="F:DNA replication origin binding"/>
    <property type="evidence" value="ECO:0007669"/>
    <property type="project" value="TreeGrafter"/>
</dbReference>
<dbReference type="GO" id="GO:0006270">
    <property type="term" value="P:DNA replication initiation"/>
    <property type="evidence" value="ECO:0007669"/>
    <property type="project" value="TreeGrafter"/>
</dbReference>
<reference evidence="6" key="1">
    <citation type="submission" date="2020-11" db="EMBL/GenBank/DDBJ databases">
        <authorList>
            <person name="Tran Van P."/>
        </authorList>
    </citation>
    <scope>NUCLEOTIDE SEQUENCE</scope>
</reference>
<dbReference type="InterPro" id="IPR048866">
    <property type="entry name" value="ORC5_lid"/>
</dbReference>
<dbReference type="InterPro" id="IPR020796">
    <property type="entry name" value="ORC5"/>
</dbReference>
<dbReference type="EMBL" id="OC915336">
    <property type="protein sequence ID" value="CAD7639950.1"/>
    <property type="molecule type" value="Genomic_DNA"/>
</dbReference>